<dbReference type="EMBL" id="CAKOFQ010006710">
    <property type="protein sequence ID" value="CAH1963833.1"/>
    <property type="molecule type" value="Genomic_DNA"/>
</dbReference>
<keyword evidence="2" id="KW-1185">Reference proteome</keyword>
<reference evidence="1" key="1">
    <citation type="submission" date="2022-03" db="EMBL/GenBank/DDBJ databases">
        <authorList>
            <person name="Sayadi A."/>
        </authorList>
    </citation>
    <scope>NUCLEOTIDE SEQUENCE</scope>
</reference>
<gene>
    <name evidence="1" type="ORF">ACAOBT_LOCUS5426</name>
</gene>
<accession>A0A9P0P255</accession>
<dbReference type="AlphaFoldDB" id="A0A9P0P255"/>
<evidence type="ECO:0000313" key="2">
    <source>
        <dbReference type="Proteomes" id="UP001152888"/>
    </source>
</evidence>
<protein>
    <submittedName>
        <fullName evidence="1">Uncharacterized protein</fullName>
    </submittedName>
</protein>
<comment type="caution">
    <text evidence="1">The sequence shown here is derived from an EMBL/GenBank/DDBJ whole genome shotgun (WGS) entry which is preliminary data.</text>
</comment>
<sequence length="61" mass="7190">MFIVITIVVSCFNLIFCFHFDQNYVFQIRRELEFLIYFRLSLISINGDKIHLSAAVGKCNK</sequence>
<name>A0A9P0P255_ACAOB</name>
<organism evidence="1 2">
    <name type="scientific">Acanthoscelides obtectus</name>
    <name type="common">Bean weevil</name>
    <name type="synonym">Bruchus obtectus</name>
    <dbReference type="NCBI Taxonomy" id="200917"/>
    <lineage>
        <taxon>Eukaryota</taxon>
        <taxon>Metazoa</taxon>
        <taxon>Ecdysozoa</taxon>
        <taxon>Arthropoda</taxon>
        <taxon>Hexapoda</taxon>
        <taxon>Insecta</taxon>
        <taxon>Pterygota</taxon>
        <taxon>Neoptera</taxon>
        <taxon>Endopterygota</taxon>
        <taxon>Coleoptera</taxon>
        <taxon>Polyphaga</taxon>
        <taxon>Cucujiformia</taxon>
        <taxon>Chrysomeloidea</taxon>
        <taxon>Chrysomelidae</taxon>
        <taxon>Bruchinae</taxon>
        <taxon>Bruchini</taxon>
        <taxon>Acanthoscelides</taxon>
    </lineage>
</organism>
<proteinExistence type="predicted"/>
<dbReference type="Proteomes" id="UP001152888">
    <property type="component" value="Unassembled WGS sequence"/>
</dbReference>
<evidence type="ECO:0000313" key="1">
    <source>
        <dbReference type="EMBL" id="CAH1963833.1"/>
    </source>
</evidence>